<name>A0ABP9NHR6_9PSEU</name>
<dbReference type="Gene3D" id="3.30.1490.20">
    <property type="entry name" value="ATP-grasp fold, A domain"/>
    <property type="match status" value="2"/>
</dbReference>
<evidence type="ECO:0000259" key="1">
    <source>
        <dbReference type="Pfam" id="PF00391"/>
    </source>
</evidence>
<organism evidence="3 4">
    <name type="scientific">Pseudonocardia adelaidensis</name>
    <dbReference type="NCBI Taxonomy" id="648754"/>
    <lineage>
        <taxon>Bacteria</taxon>
        <taxon>Bacillati</taxon>
        <taxon>Actinomycetota</taxon>
        <taxon>Actinomycetes</taxon>
        <taxon>Pseudonocardiales</taxon>
        <taxon>Pseudonocardiaceae</taxon>
        <taxon>Pseudonocardia</taxon>
    </lineage>
</organism>
<dbReference type="Gene3D" id="3.50.30.10">
    <property type="entry name" value="Phosphohistidine domain"/>
    <property type="match status" value="1"/>
</dbReference>
<keyword evidence="4" id="KW-1185">Reference proteome</keyword>
<dbReference type="InterPro" id="IPR013815">
    <property type="entry name" value="ATP_grasp_subdomain_1"/>
</dbReference>
<dbReference type="EMBL" id="BAABJO010000007">
    <property type="protein sequence ID" value="GAA5118422.1"/>
    <property type="molecule type" value="Genomic_DNA"/>
</dbReference>
<evidence type="ECO:0000313" key="4">
    <source>
        <dbReference type="Proteomes" id="UP001500804"/>
    </source>
</evidence>
<proteinExistence type="predicted"/>
<sequence>MVPVSSPTVVSLGDVEPGDVGLVGGKAAGLAELIRSGERVPEGFCITTEAGEPAGDLRRRIVEAYERLGSGAVAVRSSATAEDLPHASFAGQHETVLNVRGADALIEAVRRCRDSLDTERAVAYRAAGGFGDAAVQMAVVVQRMVDPAAAGVLFTANPITGTRTEMVVDAVAGLGDVVVDGSVVPDHYVLDGRPDERAHGCLTPAQLAELRETGDRVQRRAGSPQDVEFAFDRDGTLWLLQSRAITTLFPLPTSPRPGPRVYFEGGHMQGMLRPFTPMGMSVMRVATALYFRSIGIPADPLDGHRGIVDVAGRMYLDLTGYVRYRPLRTKLPGAMTIYGPRVATALARVLDDPRFAPLPGRPFRLRTAITVTARVAPGLVAGLVSALVNPARARERAFRAAADVERRSHTPEGLGTAERLRVAAAFQGSFLSTGMAEMLPPLYASMLARAGAIGLLRGVAAESEVDETLRGMPDNVTTEMDLALWRLAAAAGEHRDLLLNTPPTELAARYLAGGLPEFGLGEFLRAYGHRGAAEIDVGVPRWAEDPAPVFAAIAGYLRLTDPEQAPDLRFARAAAEAVAKIDELVARARRTRPVRARIAGFLLRRSRALAGLRELPKFAWLHALAEMRRQLLAAGAELRERGLLDRADDVMFLDVREAILAAGEPGDLRSRIADRRAEYARETARRSVPGLLLSDGTIPEALAPATPAPEGTLAGMAAAPGSATGRARVILDPAGAHVEPGEILVAPTTDPGWTPLFMTAGGLVTETGAAMAHGPTVAREYGIPAVICVRDATQLITTGQVITVDGAAGTVTVDQEDGATSPGSRPDR</sequence>
<dbReference type="SUPFAM" id="SSF56059">
    <property type="entry name" value="Glutathione synthetase ATP-binding domain-like"/>
    <property type="match status" value="1"/>
</dbReference>
<dbReference type="Pfam" id="PF00391">
    <property type="entry name" value="PEP-utilizers"/>
    <property type="match status" value="1"/>
</dbReference>
<dbReference type="RefSeq" id="WP_345604880.1">
    <property type="nucleotide sequence ID" value="NZ_BAABJO010000007.1"/>
</dbReference>
<feature type="domain" description="Pyruvate phosphate dikinase AMP/ATP-binding" evidence="2">
    <location>
        <begin position="56"/>
        <end position="193"/>
    </location>
</feature>
<evidence type="ECO:0000313" key="3">
    <source>
        <dbReference type="EMBL" id="GAA5118422.1"/>
    </source>
</evidence>
<dbReference type="Proteomes" id="UP001500804">
    <property type="component" value="Unassembled WGS sequence"/>
</dbReference>
<dbReference type="SUPFAM" id="SSF52009">
    <property type="entry name" value="Phosphohistidine domain"/>
    <property type="match status" value="1"/>
</dbReference>
<dbReference type="PANTHER" id="PTHR43615">
    <property type="entry name" value="PHOSPHOENOLPYRUVATE SYNTHASE-RELATED"/>
    <property type="match status" value="1"/>
</dbReference>
<comment type="caution">
    <text evidence="3">The sequence shown here is derived from an EMBL/GenBank/DDBJ whole genome shotgun (WGS) entry which is preliminary data.</text>
</comment>
<accession>A0ABP9NHR6</accession>
<dbReference type="InterPro" id="IPR051549">
    <property type="entry name" value="PEP_Utilizing_Enz"/>
</dbReference>
<dbReference type="Pfam" id="PF01326">
    <property type="entry name" value="PPDK_N"/>
    <property type="match status" value="2"/>
</dbReference>
<reference evidence="4" key="1">
    <citation type="journal article" date="2019" name="Int. J. Syst. Evol. Microbiol.">
        <title>The Global Catalogue of Microorganisms (GCM) 10K type strain sequencing project: providing services to taxonomists for standard genome sequencing and annotation.</title>
        <authorList>
            <consortium name="The Broad Institute Genomics Platform"/>
            <consortium name="The Broad Institute Genome Sequencing Center for Infectious Disease"/>
            <person name="Wu L."/>
            <person name="Ma J."/>
        </authorList>
    </citation>
    <scope>NUCLEOTIDE SEQUENCE [LARGE SCALE GENOMIC DNA]</scope>
    <source>
        <strain evidence="4">JCM 18302</strain>
    </source>
</reference>
<dbReference type="PANTHER" id="PTHR43615:SF1">
    <property type="entry name" value="PPDK_N DOMAIN-CONTAINING PROTEIN"/>
    <property type="match status" value="1"/>
</dbReference>
<dbReference type="InterPro" id="IPR008279">
    <property type="entry name" value="PEP-util_enz_mobile_dom"/>
</dbReference>
<protein>
    <submittedName>
        <fullName evidence="3">Phosphoenolpyruvate synthase</fullName>
    </submittedName>
</protein>
<gene>
    <name evidence="3" type="ORF">GCM10023320_22410</name>
</gene>
<feature type="domain" description="Pyruvate phosphate dikinase AMP/ATP-binding" evidence="2">
    <location>
        <begin position="195"/>
        <end position="247"/>
    </location>
</feature>
<evidence type="ECO:0000259" key="2">
    <source>
        <dbReference type="Pfam" id="PF01326"/>
    </source>
</evidence>
<dbReference type="Gene3D" id="3.30.470.20">
    <property type="entry name" value="ATP-grasp fold, B domain"/>
    <property type="match status" value="2"/>
</dbReference>
<feature type="domain" description="PEP-utilising enzyme mobile" evidence="1">
    <location>
        <begin position="739"/>
        <end position="809"/>
    </location>
</feature>
<dbReference type="InterPro" id="IPR002192">
    <property type="entry name" value="PPDK_AMP/ATP-bd"/>
</dbReference>
<dbReference type="InterPro" id="IPR036637">
    <property type="entry name" value="Phosphohistidine_dom_sf"/>
</dbReference>